<name>A0A0S7Y4Z1_UNCSA</name>
<accession>A0A0S7Y4Z1</accession>
<dbReference type="CDD" id="cd06503">
    <property type="entry name" value="ATP-synt_Fo_b"/>
    <property type="match status" value="1"/>
</dbReference>
<dbReference type="AlphaFoldDB" id="A0A0S7Y4Z1"/>
<dbReference type="EMBL" id="LIZX01000014">
    <property type="protein sequence ID" value="KPJ69784.1"/>
    <property type="molecule type" value="Genomic_DNA"/>
</dbReference>
<evidence type="ECO:0000256" key="5">
    <source>
        <dbReference type="ARBA" id="ARBA00022927"/>
    </source>
</evidence>
<evidence type="ECO:0000259" key="8">
    <source>
        <dbReference type="Pfam" id="PF02108"/>
    </source>
</evidence>
<reference evidence="9 10" key="1">
    <citation type="journal article" date="2015" name="Microbiome">
        <title>Genomic resolution of linkages in carbon, nitrogen, and sulfur cycling among widespread estuary sediment bacteria.</title>
        <authorList>
            <person name="Baker B.J."/>
            <person name="Lazar C.S."/>
            <person name="Teske A.P."/>
            <person name="Dick G.J."/>
        </authorList>
    </citation>
    <scope>NUCLEOTIDE SEQUENCE [LARGE SCALE GENOMIC DNA]</scope>
    <source>
        <strain evidence="9">DG_54_3</strain>
    </source>
</reference>
<gene>
    <name evidence="9" type="ORF">AMJ44_02425</name>
</gene>
<keyword evidence="4" id="KW-1005">Bacterial flagellum biogenesis</keyword>
<evidence type="ECO:0000313" key="9">
    <source>
        <dbReference type="EMBL" id="KPJ69784.1"/>
    </source>
</evidence>
<keyword evidence="6" id="KW-1006">Bacterial flagellum protein export</keyword>
<dbReference type="Pfam" id="PF02108">
    <property type="entry name" value="FliH"/>
    <property type="match status" value="1"/>
</dbReference>
<keyword evidence="3" id="KW-0813">Transport</keyword>
<dbReference type="PANTHER" id="PTHR34982:SF1">
    <property type="entry name" value="FLAGELLAR ASSEMBLY PROTEIN FLIH"/>
    <property type="match status" value="1"/>
</dbReference>
<feature type="domain" description="Flagellar assembly protein FliH/Type III secretion system HrpE" evidence="8">
    <location>
        <begin position="82"/>
        <end position="211"/>
    </location>
</feature>
<comment type="similarity">
    <text evidence="2">Belongs to the FliH family.</text>
</comment>
<evidence type="ECO:0000256" key="3">
    <source>
        <dbReference type="ARBA" id="ARBA00022448"/>
    </source>
</evidence>
<evidence type="ECO:0000256" key="1">
    <source>
        <dbReference type="ARBA" id="ARBA00003041"/>
    </source>
</evidence>
<organism evidence="9 10">
    <name type="scientific">candidate division WOR-1 bacterium DG_54_3</name>
    <dbReference type="NCBI Taxonomy" id="1703775"/>
    <lineage>
        <taxon>Bacteria</taxon>
        <taxon>Bacillati</taxon>
        <taxon>Saganbacteria</taxon>
    </lineage>
</organism>
<dbReference type="GO" id="GO:0044781">
    <property type="term" value="P:bacterial-type flagellum organization"/>
    <property type="evidence" value="ECO:0007669"/>
    <property type="project" value="UniProtKB-KW"/>
</dbReference>
<dbReference type="PANTHER" id="PTHR34982">
    <property type="entry name" value="YOP PROTEINS TRANSLOCATION PROTEIN L"/>
    <property type="match status" value="1"/>
</dbReference>
<dbReference type="Proteomes" id="UP000051861">
    <property type="component" value="Unassembled WGS sequence"/>
</dbReference>
<feature type="region of interest" description="Disordered" evidence="7">
    <location>
        <begin position="28"/>
        <end position="84"/>
    </location>
</feature>
<evidence type="ECO:0000256" key="6">
    <source>
        <dbReference type="ARBA" id="ARBA00023225"/>
    </source>
</evidence>
<evidence type="ECO:0000256" key="4">
    <source>
        <dbReference type="ARBA" id="ARBA00022795"/>
    </source>
</evidence>
<feature type="compositionally biased region" description="Basic and acidic residues" evidence="7">
    <location>
        <begin position="40"/>
        <end position="84"/>
    </location>
</feature>
<evidence type="ECO:0000313" key="10">
    <source>
        <dbReference type="Proteomes" id="UP000051861"/>
    </source>
</evidence>
<protein>
    <recommendedName>
        <fullName evidence="8">Flagellar assembly protein FliH/Type III secretion system HrpE domain-containing protein</fullName>
    </recommendedName>
</protein>
<comment type="caution">
    <text evidence="9">The sequence shown here is derived from an EMBL/GenBank/DDBJ whole genome shotgun (WGS) entry which is preliminary data.</text>
</comment>
<sequence length="225" mass="25320">MGLIKKNKIEEKGMLELEKIAPLPPRRIETKAVIPPGPETPEKISRVRSEAERIIDQAMKESEAIREEARESGRQEGRAEASSRIEEAMETLNQAVKERKNIIKDAEQEILRLALKVAEQIIRSEVSLHRDVCLNIVAEAISRVSDREQIIVKVNREDAEYLKRYKDRLAGMLDGVKSFSILEDSGIEPGGCVIETNLGFIDSKISTKLKSIEESLKKVSAEEES</sequence>
<proteinExistence type="inferred from homology"/>
<dbReference type="InterPro" id="IPR051472">
    <property type="entry name" value="T3SS_Stator/FliH"/>
</dbReference>
<evidence type="ECO:0000256" key="7">
    <source>
        <dbReference type="SAM" id="MobiDB-lite"/>
    </source>
</evidence>
<comment type="function">
    <text evidence="1">Needed for flagellar regrowth and assembly.</text>
</comment>
<evidence type="ECO:0000256" key="2">
    <source>
        <dbReference type="ARBA" id="ARBA00006602"/>
    </source>
</evidence>
<dbReference type="GO" id="GO:0015031">
    <property type="term" value="P:protein transport"/>
    <property type="evidence" value="ECO:0007669"/>
    <property type="project" value="UniProtKB-KW"/>
</dbReference>
<keyword evidence="5" id="KW-0653">Protein transport</keyword>
<dbReference type="GO" id="GO:0005829">
    <property type="term" value="C:cytosol"/>
    <property type="evidence" value="ECO:0007669"/>
    <property type="project" value="TreeGrafter"/>
</dbReference>
<dbReference type="InterPro" id="IPR018035">
    <property type="entry name" value="Flagellar_FliH/T3SS_HrpE"/>
</dbReference>